<comment type="caution">
    <text evidence="4">The sequence shown here is derived from an EMBL/GenBank/DDBJ whole genome shotgun (WGS) entry which is preliminary data.</text>
</comment>
<gene>
    <name evidence="4" type="ORF">LECACI_7A002260</name>
</gene>
<accession>A0AAI8YUK5</accession>
<organism evidence="4 5">
    <name type="scientific">Lecanosticta acicola</name>
    <dbReference type="NCBI Taxonomy" id="111012"/>
    <lineage>
        <taxon>Eukaryota</taxon>
        <taxon>Fungi</taxon>
        <taxon>Dikarya</taxon>
        <taxon>Ascomycota</taxon>
        <taxon>Pezizomycotina</taxon>
        <taxon>Dothideomycetes</taxon>
        <taxon>Dothideomycetidae</taxon>
        <taxon>Mycosphaerellales</taxon>
        <taxon>Mycosphaerellaceae</taxon>
        <taxon>Lecanosticta</taxon>
    </lineage>
</organism>
<dbReference type="InterPro" id="IPR029058">
    <property type="entry name" value="AB_hydrolase_fold"/>
</dbReference>
<dbReference type="EMBL" id="CAVMBE010000009">
    <property type="protein sequence ID" value="CAK3888142.1"/>
    <property type="molecule type" value="Genomic_DNA"/>
</dbReference>
<dbReference type="InterPro" id="IPR013094">
    <property type="entry name" value="AB_hydrolase_3"/>
</dbReference>
<keyword evidence="2" id="KW-0472">Membrane</keyword>
<keyword evidence="2" id="KW-0812">Transmembrane</keyword>
<feature type="domain" description="Alpha/beta hydrolase fold-3" evidence="3">
    <location>
        <begin position="111"/>
        <end position="328"/>
    </location>
</feature>
<keyword evidence="5" id="KW-1185">Reference proteome</keyword>
<keyword evidence="2" id="KW-1133">Transmembrane helix</keyword>
<evidence type="ECO:0000313" key="4">
    <source>
        <dbReference type="EMBL" id="CAK3888142.1"/>
    </source>
</evidence>
<dbReference type="Gene3D" id="3.40.50.1820">
    <property type="entry name" value="alpha/beta hydrolase"/>
    <property type="match status" value="1"/>
</dbReference>
<dbReference type="Proteomes" id="UP001296104">
    <property type="component" value="Unassembled WGS sequence"/>
</dbReference>
<feature type="transmembrane region" description="Helical" evidence="2">
    <location>
        <begin position="15"/>
        <end position="37"/>
    </location>
</feature>
<name>A0AAI8YUK5_9PEZI</name>
<dbReference type="GO" id="GO:0016787">
    <property type="term" value="F:hydrolase activity"/>
    <property type="evidence" value="ECO:0007669"/>
    <property type="project" value="UniProtKB-KW"/>
</dbReference>
<proteinExistence type="predicted"/>
<dbReference type="AlphaFoldDB" id="A0AAI8YUK5"/>
<sequence length="356" mass="38983">MASPRTQATLLDKLLFIPLIAKVLFAVAYRFVTYGFVATKANKPLKDLVFAALRQNLATVSVAQEQWSIQANTEANYLDLAAKHKFQPETTVLNSGLKLHWLGPKNSEKVILYFHGGGYALPCSPGHVQWLFDLQKELSKKTSVSVILVHYTLTPHLQYPGQLSQAVETLNWVLGKHGKKPSQVAIGGDSAGGNLTLGLMSHLLHPLPDITKVELSEPLATAVLISPWTSFGTDGDSWKRNATSDMLPPEAARRWASLYLGDSPANEYNEPIRADSQFYSGLPKIVENLLVWGGGGEVLIDSIQKSAATLKEAHPKTELVVQKGAAHEDFILDVLLGYKEKGEGAVVVENWLAERL</sequence>
<evidence type="ECO:0000259" key="3">
    <source>
        <dbReference type="Pfam" id="PF07859"/>
    </source>
</evidence>
<dbReference type="PANTHER" id="PTHR48081">
    <property type="entry name" value="AB HYDROLASE SUPERFAMILY PROTEIN C4A8.06C"/>
    <property type="match status" value="1"/>
</dbReference>
<evidence type="ECO:0000256" key="1">
    <source>
        <dbReference type="ARBA" id="ARBA00022801"/>
    </source>
</evidence>
<evidence type="ECO:0000313" key="5">
    <source>
        <dbReference type="Proteomes" id="UP001296104"/>
    </source>
</evidence>
<dbReference type="InterPro" id="IPR050300">
    <property type="entry name" value="GDXG_lipolytic_enzyme"/>
</dbReference>
<dbReference type="Pfam" id="PF07859">
    <property type="entry name" value="Abhydrolase_3"/>
    <property type="match status" value="1"/>
</dbReference>
<dbReference type="PANTHER" id="PTHR48081:SF31">
    <property type="entry name" value="STERYL ACETYL HYDROLASE MUG81-RELATED"/>
    <property type="match status" value="1"/>
</dbReference>
<protein>
    <submittedName>
        <fullName evidence="4">Steryl acetyl hydrolase 1</fullName>
    </submittedName>
</protein>
<evidence type="ECO:0000256" key="2">
    <source>
        <dbReference type="SAM" id="Phobius"/>
    </source>
</evidence>
<dbReference type="SUPFAM" id="SSF53474">
    <property type="entry name" value="alpha/beta-Hydrolases"/>
    <property type="match status" value="1"/>
</dbReference>
<keyword evidence="1 4" id="KW-0378">Hydrolase</keyword>
<reference evidence="4" key="1">
    <citation type="submission" date="2023-11" db="EMBL/GenBank/DDBJ databases">
        <authorList>
            <person name="Alioto T."/>
            <person name="Alioto T."/>
            <person name="Gomez Garrido J."/>
        </authorList>
    </citation>
    <scope>NUCLEOTIDE SEQUENCE</scope>
</reference>